<accession>X1VQW1</accession>
<dbReference type="AlphaFoldDB" id="X1VQW1"/>
<dbReference type="EMBL" id="BARW01027008">
    <property type="protein sequence ID" value="GAJ11735.1"/>
    <property type="molecule type" value="Genomic_DNA"/>
</dbReference>
<feature type="non-terminal residue" evidence="1">
    <location>
        <position position="81"/>
    </location>
</feature>
<evidence type="ECO:0000313" key="1">
    <source>
        <dbReference type="EMBL" id="GAJ11735.1"/>
    </source>
</evidence>
<comment type="caution">
    <text evidence="1">The sequence shown here is derived from an EMBL/GenBank/DDBJ whole genome shotgun (WGS) entry which is preliminary data.</text>
</comment>
<protein>
    <submittedName>
        <fullName evidence="1">Uncharacterized protein</fullName>
    </submittedName>
</protein>
<proteinExistence type="predicted"/>
<sequence length="81" mass="9412">MFSINLDVSDIDQLTSLSDIYFAKFLWPIQELDKPYDVISEARSYLVSKSRNEKAIQILTRIIQTNVLFEGKVGPKLFRED</sequence>
<organism evidence="1">
    <name type="scientific">marine sediment metagenome</name>
    <dbReference type="NCBI Taxonomy" id="412755"/>
    <lineage>
        <taxon>unclassified sequences</taxon>
        <taxon>metagenomes</taxon>
        <taxon>ecological metagenomes</taxon>
    </lineage>
</organism>
<name>X1VQW1_9ZZZZ</name>
<reference evidence="1" key="1">
    <citation type="journal article" date="2014" name="Front. Microbiol.">
        <title>High frequency of phylogenetically diverse reductive dehalogenase-homologous genes in deep subseafloor sedimentary metagenomes.</title>
        <authorList>
            <person name="Kawai M."/>
            <person name="Futagami T."/>
            <person name="Toyoda A."/>
            <person name="Takaki Y."/>
            <person name="Nishi S."/>
            <person name="Hori S."/>
            <person name="Arai W."/>
            <person name="Tsubouchi T."/>
            <person name="Morono Y."/>
            <person name="Uchiyama I."/>
            <person name="Ito T."/>
            <person name="Fujiyama A."/>
            <person name="Inagaki F."/>
            <person name="Takami H."/>
        </authorList>
    </citation>
    <scope>NUCLEOTIDE SEQUENCE</scope>
    <source>
        <strain evidence="1">Expedition CK06-06</strain>
    </source>
</reference>
<gene>
    <name evidence="1" type="ORF">S12H4_43923</name>
</gene>